<dbReference type="Gene3D" id="3.30.420.610">
    <property type="entry name" value="LOTUS domain-like"/>
    <property type="match status" value="1"/>
</dbReference>
<accession>A0A3N2CTE5</accession>
<dbReference type="Pfam" id="PF01936">
    <property type="entry name" value="NYN"/>
    <property type="match status" value="1"/>
</dbReference>
<evidence type="ECO:0000259" key="2">
    <source>
        <dbReference type="PROSITE" id="PS51644"/>
    </source>
</evidence>
<feature type="compositionally biased region" description="Basic residues" evidence="1">
    <location>
        <begin position="268"/>
        <end position="281"/>
    </location>
</feature>
<evidence type="ECO:0000256" key="1">
    <source>
        <dbReference type="SAM" id="MobiDB-lite"/>
    </source>
</evidence>
<feature type="compositionally biased region" description="Gly residues" evidence="1">
    <location>
        <begin position="165"/>
        <end position="175"/>
    </location>
</feature>
<dbReference type="CDD" id="cd11297">
    <property type="entry name" value="PIN_LabA-like_N_1"/>
    <property type="match status" value="1"/>
</dbReference>
<feature type="compositionally biased region" description="Basic and acidic residues" evidence="1">
    <location>
        <begin position="178"/>
        <end position="188"/>
    </location>
</feature>
<feature type="compositionally biased region" description="Basic residues" evidence="1">
    <location>
        <begin position="388"/>
        <end position="399"/>
    </location>
</feature>
<gene>
    <name evidence="3" type="ORF">EDD33_1515</name>
</gene>
<dbReference type="Pfam" id="PF12872">
    <property type="entry name" value="OST-HTH"/>
    <property type="match status" value="1"/>
</dbReference>
<sequence length="464" mass="48692">MTDSRRLAVLIDADNVSSKVSTDLFAELAGYGLLTVKRAYGDWTTDQLNGWKKRLHEHAISPMQQFAYTTGKNSSDSALIIDAMDLLYAGNLDGFVIVSSDSDFTRLATRLRESAMTVYGVGAGKTPRAFRDACDKFTFLEVLGAAVAEDEEEEPAPQRSRRSSRGGGGGGGAGGESPEPRETSDAGTRDQAAVLQSVLSRSLNKADSDDEDWTTLGSLGTLLTRTDPSFDARTHGFGKLSDLIREQPFLETRTITTAAGTEQLMVRLKGRRRNNRGPGRRSRGEGAPEQVQEQPTPEPPGDSAPEPVVEPAVAPGVVDVPEVPEAAPAQAEVPEVESVTPVAPETVDGDEPGDELVEAEPVKKTAKKAARKAPAKKAAAKTAAAKKAPAKKTAKKTSAKKSAPAEGTSAPETTEPAPQPAVEAEPAAAPAPGGHTVTVGRTSRRSAKRAAGPSKATDEAPAPS</sequence>
<dbReference type="CDD" id="cd10146">
    <property type="entry name" value="LabA_like_C"/>
    <property type="match status" value="1"/>
</dbReference>
<feature type="domain" description="HTH OST-type" evidence="2">
    <location>
        <begin position="191"/>
        <end position="270"/>
    </location>
</feature>
<dbReference type="PROSITE" id="PS51644">
    <property type="entry name" value="HTH_OST"/>
    <property type="match status" value="1"/>
</dbReference>
<dbReference type="Gene3D" id="3.40.50.1010">
    <property type="entry name" value="5'-nuclease"/>
    <property type="match status" value="1"/>
</dbReference>
<feature type="compositionally biased region" description="Basic residues" evidence="1">
    <location>
        <begin position="364"/>
        <end position="379"/>
    </location>
</feature>
<feature type="compositionally biased region" description="Low complexity" evidence="1">
    <location>
        <begin position="304"/>
        <end position="337"/>
    </location>
</feature>
<keyword evidence="4" id="KW-1185">Reference proteome</keyword>
<feature type="region of interest" description="Disordered" evidence="1">
    <location>
        <begin position="148"/>
        <end position="190"/>
    </location>
</feature>
<dbReference type="AlphaFoldDB" id="A0A3N2CTE5"/>
<dbReference type="InterPro" id="IPR041966">
    <property type="entry name" value="LOTUS-like"/>
</dbReference>
<protein>
    <submittedName>
        <fullName evidence="3">OST-HTH/LOTUS domain-containing protein</fullName>
    </submittedName>
</protein>
<organism evidence="3 4">
    <name type="scientific">Nocardioides aurantiacus</name>
    <dbReference type="NCBI Taxonomy" id="86796"/>
    <lineage>
        <taxon>Bacteria</taxon>
        <taxon>Bacillati</taxon>
        <taxon>Actinomycetota</taxon>
        <taxon>Actinomycetes</taxon>
        <taxon>Propionibacteriales</taxon>
        <taxon>Nocardioidaceae</taxon>
        <taxon>Nocardioides</taxon>
    </lineage>
</organism>
<dbReference type="InterPro" id="IPR025605">
    <property type="entry name" value="OST-HTH/LOTUS_dom"/>
</dbReference>
<name>A0A3N2CTE5_9ACTN</name>
<feature type="compositionally biased region" description="Acidic residues" evidence="1">
    <location>
        <begin position="347"/>
        <end position="358"/>
    </location>
</feature>
<dbReference type="PANTHER" id="PTHR35811">
    <property type="entry name" value="SLR1870 PROTEIN"/>
    <property type="match status" value="1"/>
</dbReference>
<dbReference type="InterPro" id="IPR021139">
    <property type="entry name" value="NYN"/>
</dbReference>
<feature type="compositionally biased region" description="Low complexity" evidence="1">
    <location>
        <begin position="400"/>
        <end position="434"/>
    </location>
</feature>
<feature type="region of interest" description="Disordered" evidence="1">
    <location>
        <begin position="260"/>
        <end position="464"/>
    </location>
</feature>
<dbReference type="EMBL" id="RKHO01000001">
    <property type="protein sequence ID" value="ROR90668.1"/>
    <property type="molecule type" value="Genomic_DNA"/>
</dbReference>
<proteinExistence type="predicted"/>
<dbReference type="OrthoDB" id="2379772at2"/>
<dbReference type="Proteomes" id="UP000281738">
    <property type="component" value="Unassembled WGS sequence"/>
</dbReference>
<dbReference type="PANTHER" id="PTHR35811:SF1">
    <property type="entry name" value="HTH OST-TYPE DOMAIN-CONTAINING PROTEIN"/>
    <property type="match status" value="1"/>
</dbReference>
<comment type="caution">
    <text evidence="3">The sequence shown here is derived from an EMBL/GenBank/DDBJ whole genome shotgun (WGS) entry which is preliminary data.</text>
</comment>
<reference evidence="3 4" key="1">
    <citation type="submission" date="2018-11" db="EMBL/GenBank/DDBJ databases">
        <title>Sequencing the genomes of 1000 actinobacteria strains.</title>
        <authorList>
            <person name="Klenk H.-P."/>
        </authorList>
    </citation>
    <scope>NUCLEOTIDE SEQUENCE [LARGE SCALE GENOMIC DNA]</scope>
    <source>
        <strain evidence="3 4">DSM 12652</strain>
    </source>
</reference>
<evidence type="ECO:0000313" key="3">
    <source>
        <dbReference type="EMBL" id="ROR90668.1"/>
    </source>
</evidence>
<evidence type="ECO:0000313" key="4">
    <source>
        <dbReference type="Proteomes" id="UP000281738"/>
    </source>
</evidence>
<dbReference type="GO" id="GO:0004540">
    <property type="term" value="F:RNA nuclease activity"/>
    <property type="evidence" value="ECO:0007669"/>
    <property type="project" value="InterPro"/>
</dbReference>
<dbReference type="RefSeq" id="WP_123389791.1">
    <property type="nucleotide sequence ID" value="NZ_RKHO01000001.1"/>
</dbReference>